<comment type="caution">
    <text evidence="2">The sequence shown here is derived from an EMBL/GenBank/DDBJ whole genome shotgun (WGS) entry which is preliminary data.</text>
</comment>
<dbReference type="Proteomes" id="UP000191448">
    <property type="component" value="Unassembled WGS sequence"/>
</dbReference>
<sequence length="383" mass="44895">MKVLFITPNDINSINGGGINVKKLYLSLKSIEEIELKVYSPTEALKTDILSKKNKINDVLSRLAFHSNYMYIDWKFNKNKIIEYSPDVVILSNSRLGFIAKYLKNKWPNIKIITQLDNIELDYCENYVEKFKGIKKKLIKLIERKSVYRDEKKAFDYSDSIIFLTERDKKRAKTLYEYKVKKEYIIPICLEKKIELNKKSNKKLNFIFLGSLWYYPNYSGIEWFIKNVWKNIEYDNFQLIIAGSKPSETIKAYNGKDNIVVYPNFKSVEEIIPENSVFISPILEGAGMKVKIAEALSMGLPVIATEESLIGYDEAINKGENKCIYKANTNIEFINKIKEIVRDYSQIKMKNISNMIFEEYYYIDRCKDEISKILEINLSKEQR</sequence>
<dbReference type="PANTHER" id="PTHR46401">
    <property type="entry name" value="GLYCOSYLTRANSFERASE WBBK-RELATED"/>
    <property type="match status" value="1"/>
</dbReference>
<dbReference type="Pfam" id="PF13692">
    <property type="entry name" value="Glyco_trans_1_4"/>
    <property type="match status" value="1"/>
</dbReference>
<reference evidence="2 3" key="1">
    <citation type="submission" date="2016-02" db="EMBL/GenBank/DDBJ databases">
        <title>Genome sequence of Clostridium thermobutyricum DSM 4928.</title>
        <authorList>
            <person name="Poehlein A."/>
            <person name="Daniel R."/>
        </authorList>
    </citation>
    <scope>NUCLEOTIDE SEQUENCE [LARGE SCALE GENOMIC DNA]</scope>
    <source>
        <strain evidence="2 3">DSM 4928</strain>
    </source>
</reference>
<dbReference type="OrthoDB" id="9807209at2"/>
<dbReference type="GO" id="GO:0016757">
    <property type="term" value="F:glycosyltransferase activity"/>
    <property type="evidence" value="ECO:0007669"/>
    <property type="project" value="TreeGrafter"/>
</dbReference>
<organism evidence="2 3">
    <name type="scientific">Clostridium thermobutyricum DSM 4928</name>
    <dbReference type="NCBI Taxonomy" id="1121339"/>
    <lineage>
        <taxon>Bacteria</taxon>
        <taxon>Bacillati</taxon>
        <taxon>Bacillota</taxon>
        <taxon>Clostridia</taxon>
        <taxon>Eubacteriales</taxon>
        <taxon>Clostridiaceae</taxon>
        <taxon>Clostridium</taxon>
    </lineage>
</organism>
<accession>A0A1V4SW75</accession>
<gene>
    <name evidence="2" type="ORF">CLTHE_20370</name>
</gene>
<dbReference type="SUPFAM" id="SSF53756">
    <property type="entry name" value="UDP-Glycosyltransferase/glycogen phosphorylase"/>
    <property type="match status" value="1"/>
</dbReference>
<name>A0A1V4SW75_9CLOT</name>
<evidence type="ECO:0000313" key="2">
    <source>
        <dbReference type="EMBL" id="OPX47474.1"/>
    </source>
</evidence>
<keyword evidence="1 2" id="KW-0808">Transferase</keyword>
<dbReference type="PANTHER" id="PTHR46401:SF2">
    <property type="entry name" value="GLYCOSYLTRANSFERASE WBBK-RELATED"/>
    <property type="match status" value="1"/>
</dbReference>
<dbReference type="RefSeq" id="WP_080023226.1">
    <property type="nucleotide sequence ID" value="NZ_LTAY01000048.1"/>
</dbReference>
<dbReference type="GO" id="GO:0009103">
    <property type="term" value="P:lipopolysaccharide biosynthetic process"/>
    <property type="evidence" value="ECO:0007669"/>
    <property type="project" value="TreeGrafter"/>
</dbReference>
<proteinExistence type="predicted"/>
<evidence type="ECO:0000256" key="1">
    <source>
        <dbReference type="ARBA" id="ARBA00022679"/>
    </source>
</evidence>
<evidence type="ECO:0000313" key="3">
    <source>
        <dbReference type="Proteomes" id="UP000191448"/>
    </source>
</evidence>
<dbReference type="Gene3D" id="3.40.50.2000">
    <property type="entry name" value="Glycogen Phosphorylase B"/>
    <property type="match status" value="2"/>
</dbReference>
<protein>
    <submittedName>
        <fullName evidence="2">Glycosyl transferases group 1</fullName>
    </submittedName>
</protein>
<dbReference type="AlphaFoldDB" id="A0A1V4SW75"/>
<dbReference type="EMBL" id="LTAY01000048">
    <property type="protein sequence ID" value="OPX47474.1"/>
    <property type="molecule type" value="Genomic_DNA"/>
</dbReference>